<dbReference type="Gene3D" id="1.10.1450.10">
    <property type="entry name" value="Tetraspanin"/>
    <property type="match status" value="1"/>
</dbReference>
<dbReference type="InterPro" id="IPR018503">
    <property type="entry name" value="Tetraspanin_CS"/>
</dbReference>
<feature type="transmembrane region" description="Helical" evidence="8">
    <location>
        <begin position="92"/>
        <end position="114"/>
    </location>
</feature>
<feature type="disulfide bond" evidence="7">
    <location>
        <begin position="153"/>
        <end position="185"/>
    </location>
</feature>
<dbReference type="InParanoid" id="A0A6P7YKW8"/>
<comment type="similarity">
    <text evidence="2 8">Belongs to the tetraspanin (TM4SF) family.</text>
</comment>
<dbReference type="Proteomes" id="UP000515156">
    <property type="component" value="Chromosome 7"/>
</dbReference>
<dbReference type="RefSeq" id="XP_030065643.1">
    <property type="nucleotide sequence ID" value="XM_030209783.1"/>
</dbReference>
<dbReference type="PIRSF" id="PIRSF002419">
    <property type="entry name" value="Tetraspanin"/>
    <property type="match status" value="1"/>
</dbReference>
<dbReference type="CTD" id="7105"/>
<dbReference type="FunFam" id="1.10.1450.10:FF:000013">
    <property type="entry name" value="Tetraspanin"/>
    <property type="match status" value="1"/>
</dbReference>
<comment type="subcellular location">
    <subcellularLocation>
        <location evidence="1 8">Membrane</location>
        <topology evidence="1 8">Multi-pass membrane protein</topology>
    </subcellularLocation>
</comment>
<dbReference type="PRINTS" id="PR00259">
    <property type="entry name" value="TMFOUR"/>
</dbReference>
<protein>
    <recommendedName>
        <fullName evidence="8">Tetraspanin</fullName>
    </recommendedName>
</protein>
<dbReference type="KEGG" id="muo:115474339"/>
<gene>
    <name evidence="10" type="primary">TSPAN6</name>
</gene>
<keyword evidence="3 8" id="KW-0812">Transmembrane</keyword>
<dbReference type="FunCoup" id="A0A6P7YKW8">
    <property type="interactions" value="335"/>
</dbReference>
<dbReference type="GeneID" id="115474339"/>
<reference evidence="10" key="1">
    <citation type="submission" date="2025-08" db="UniProtKB">
        <authorList>
            <consortium name="RefSeq"/>
        </authorList>
    </citation>
    <scope>IDENTIFICATION</scope>
</reference>
<feature type="transmembrane region" description="Helical" evidence="8">
    <location>
        <begin position="20"/>
        <end position="42"/>
    </location>
</feature>
<dbReference type="OrthoDB" id="9972904at2759"/>
<sequence length="253" mass="27995">MASPSRRLQTKPVITCLKSVLLIFSFIFWFTGVILLVVGVWGKVSLEVYFSLLNEQGTKVPFVLIGTGTVIVLLGTFGCFATCRGSTWMLKLYAMFLTIIFLVELVAAIVGFVFRHELKSSFKNSYKKAQNDYKHPQDASSRAVDTIQKNLHCCGVFNFTDWASSAYFEKNGLPQSCCNLTSGSCTEDELKNMTVAQGKVFNKGCFASVTLVMESNMSVVAGISFGIACFQLIGIFLACCLSHYITNNQYEMV</sequence>
<dbReference type="InterPro" id="IPR008952">
    <property type="entry name" value="Tetraspanin_EC2_sf"/>
</dbReference>
<evidence type="ECO:0000256" key="4">
    <source>
        <dbReference type="ARBA" id="ARBA00022989"/>
    </source>
</evidence>
<proteinExistence type="inferred from homology"/>
<evidence type="ECO:0000256" key="2">
    <source>
        <dbReference type="ARBA" id="ARBA00006840"/>
    </source>
</evidence>
<evidence type="ECO:0000256" key="1">
    <source>
        <dbReference type="ARBA" id="ARBA00004141"/>
    </source>
</evidence>
<feature type="transmembrane region" description="Helical" evidence="8">
    <location>
        <begin position="219"/>
        <end position="245"/>
    </location>
</feature>
<dbReference type="InterPro" id="IPR000301">
    <property type="entry name" value="Tetraspanin_animals"/>
</dbReference>
<evidence type="ECO:0000256" key="6">
    <source>
        <dbReference type="ARBA" id="ARBA00023180"/>
    </source>
</evidence>
<keyword evidence="6" id="KW-0325">Glycoprotein</keyword>
<organism evidence="9 10">
    <name type="scientific">Microcaecilia unicolor</name>
    <dbReference type="NCBI Taxonomy" id="1415580"/>
    <lineage>
        <taxon>Eukaryota</taxon>
        <taxon>Metazoa</taxon>
        <taxon>Chordata</taxon>
        <taxon>Craniata</taxon>
        <taxon>Vertebrata</taxon>
        <taxon>Euteleostomi</taxon>
        <taxon>Amphibia</taxon>
        <taxon>Gymnophiona</taxon>
        <taxon>Siphonopidae</taxon>
        <taxon>Microcaecilia</taxon>
    </lineage>
</organism>
<evidence type="ECO:0000313" key="9">
    <source>
        <dbReference type="Proteomes" id="UP000515156"/>
    </source>
</evidence>
<keyword evidence="9" id="KW-1185">Reference proteome</keyword>
<dbReference type="PANTHER" id="PTHR19282">
    <property type="entry name" value="TETRASPANIN"/>
    <property type="match status" value="1"/>
</dbReference>
<accession>A0A6P7YKW8</accession>
<dbReference type="GO" id="GO:0005886">
    <property type="term" value="C:plasma membrane"/>
    <property type="evidence" value="ECO:0007669"/>
    <property type="project" value="TreeGrafter"/>
</dbReference>
<keyword evidence="4 8" id="KW-1133">Transmembrane helix</keyword>
<dbReference type="Pfam" id="PF00335">
    <property type="entry name" value="Tetraspanin"/>
    <property type="match status" value="1"/>
</dbReference>
<evidence type="ECO:0000256" key="7">
    <source>
        <dbReference type="PIRSR" id="PIRSR002419-1"/>
    </source>
</evidence>
<dbReference type="InterPro" id="IPR018499">
    <property type="entry name" value="Tetraspanin/Peripherin"/>
</dbReference>
<dbReference type="AlphaFoldDB" id="A0A6P7YKW8"/>
<dbReference type="PROSITE" id="PS00421">
    <property type="entry name" value="TM4_1"/>
    <property type="match status" value="1"/>
</dbReference>
<dbReference type="SUPFAM" id="SSF48652">
    <property type="entry name" value="Tetraspanin"/>
    <property type="match status" value="1"/>
</dbReference>
<feature type="transmembrane region" description="Helical" evidence="8">
    <location>
        <begin position="62"/>
        <end position="80"/>
    </location>
</feature>
<keyword evidence="5 8" id="KW-0472">Membrane</keyword>
<dbReference type="PANTHER" id="PTHR19282:SF169">
    <property type="entry name" value="TETRASPANIN-6"/>
    <property type="match status" value="1"/>
</dbReference>
<keyword evidence="7" id="KW-1015">Disulfide bond</keyword>
<evidence type="ECO:0000256" key="8">
    <source>
        <dbReference type="RuleBase" id="RU361218"/>
    </source>
</evidence>
<evidence type="ECO:0000313" key="10">
    <source>
        <dbReference type="RefSeq" id="XP_030065643.1"/>
    </source>
</evidence>
<evidence type="ECO:0000256" key="5">
    <source>
        <dbReference type="ARBA" id="ARBA00023136"/>
    </source>
</evidence>
<name>A0A6P7YKW8_9AMPH</name>
<evidence type="ECO:0000256" key="3">
    <source>
        <dbReference type="ARBA" id="ARBA00022692"/>
    </source>
</evidence>